<reference evidence="1 2" key="1">
    <citation type="submission" date="2017-01" db="EMBL/GenBank/DDBJ databases">
        <authorList>
            <consortium name="Urmite Genomes"/>
        </authorList>
    </citation>
    <scope>NUCLEOTIDE SEQUENCE [LARGE SCALE GENOMIC DNA]</scope>
    <source>
        <strain evidence="1 2">AB215</strain>
    </source>
</reference>
<sequence>MHFELAWRNLRERAHPALNELEGKFIDAINHQRKRFFDGAILTNKLLTYLDFGPYWFPARTSISEYVAITFGREVKVNLWLYRDYWSLRSYIATGITKCKGRTL</sequence>
<evidence type="ECO:0000313" key="1">
    <source>
        <dbReference type="EMBL" id="SPM42069.1"/>
    </source>
</evidence>
<gene>
    <name evidence="1" type="ORF">MNAB215_4287</name>
</gene>
<name>A0A2U3PE96_9MYCO</name>
<proteinExistence type="predicted"/>
<dbReference type="STRING" id="1841861.GCA_900157365_02607"/>
<dbReference type="AlphaFoldDB" id="A0A2U3PE96"/>
<organism evidence="1 2">
    <name type="scientific">Mycobacterium numidiamassiliense</name>
    <dbReference type="NCBI Taxonomy" id="1841861"/>
    <lineage>
        <taxon>Bacteria</taxon>
        <taxon>Bacillati</taxon>
        <taxon>Actinomycetota</taxon>
        <taxon>Actinomycetes</taxon>
        <taxon>Mycobacteriales</taxon>
        <taxon>Mycobacteriaceae</taxon>
        <taxon>Mycobacterium</taxon>
    </lineage>
</organism>
<dbReference type="EMBL" id="FUEZ01000004">
    <property type="protein sequence ID" value="SPM42069.1"/>
    <property type="molecule type" value="Genomic_DNA"/>
</dbReference>
<keyword evidence="2" id="KW-1185">Reference proteome</keyword>
<evidence type="ECO:0000313" key="2">
    <source>
        <dbReference type="Proteomes" id="UP000240424"/>
    </source>
</evidence>
<dbReference type="Proteomes" id="UP000240424">
    <property type="component" value="Unassembled WGS sequence"/>
</dbReference>
<protein>
    <submittedName>
        <fullName evidence="1">Uncharacterized protein</fullName>
    </submittedName>
</protein>
<accession>A0A2U3PE96</accession>